<evidence type="ECO:0000313" key="3">
    <source>
        <dbReference type="EMBL" id="GEU41668.1"/>
    </source>
</evidence>
<gene>
    <name evidence="3" type="ORF">Tci_013646</name>
</gene>
<feature type="domain" description="Reverse transcriptase Ty1/copia-type" evidence="2">
    <location>
        <begin position="95"/>
        <end position="142"/>
    </location>
</feature>
<comment type="caution">
    <text evidence="3">The sequence shown here is derived from an EMBL/GenBank/DDBJ whole genome shotgun (WGS) entry which is preliminary data.</text>
</comment>
<dbReference type="AlphaFoldDB" id="A0A6L2JX37"/>
<organism evidence="3">
    <name type="scientific">Tanacetum cinerariifolium</name>
    <name type="common">Dalmatian daisy</name>
    <name type="synonym">Chrysanthemum cinerariifolium</name>
    <dbReference type="NCBI Taxonomy" id="118510"/>
    <lineage>
        <taxon>Eukaryota</taxon>
        <taxon>Viridiplantae</taxon>
        <taxon>Streptophyta</taxon>
        <taxon>Embryophyta</taxon>
        <taxon>Tracheophyta</taxon>
        <taxon>Spermatophyta</taxon>
        <taxon>Magnoliopsida</taxon>
        <taxon>eudicotyledons</taxon>
        <taxon>Gunneridae</taxon>
        <taxon>Pentapetalae</taxon>
        <taxon>asterids</taxon>
        <taxon>campanulids</taxon>
        <taxon>Asterales</taxon>
        <taxon>Asteraceae</taxon>
        <taxon>Asteroideae</taxon>
        <taxon>Anthemideae</taxon>
        <taxon>Anthemidinae</taxon>
        <taxon>Tanacetum</taxon>
    </lineage>
</organism>
<sequence length="562" mass="62898">MNKLVKGNLVSGLPSKLFKMIKPVLLVIRLAAQSLFSTVNAAGTNKVNAVGRKISIKLPFDPKMLALEDDSIFDFSSNDEDDGAVADVNNLDTTIQIEEEVYVCQLLGFEDPHFPDRVCKVKKALYGLHQAPRAWFTEVKTASTSMETQKPLIKDEDGEEVYFHMYRSMIGSLMYLTSSRLTSCLYCVPVLDTKSIQSDYAGESLDRKSITGDGKEIIIIESSVKRDLRQADEEGTDCLPDSTIFETYIDGCLSPKNTAWNEISSTMASAIICLATNQKYNFSKFIFDSIIKYFDNLFGKFLMYPRVGKGFFGKVTPLFQTMVVQNQSQLGEGSLKKDTQVPQPSDPIENVLDEAVHKELGDSLVRAAATASKLEAEQDSGNTLQSDKDSFKLDELIALCTTLQNRVLDLEKTTTTQRNEIASLKKRVKKLEKKNRGLGEDASKQGRIDAIDADKEITLVSVQDEVVSNDADNEMFDVDVFDELFDKAFKRVNTCEDFRIELVKGKEMRAGTELIQEITKKQKVEDDKEIAELKQLMEIIPDEEEVAIDVTHLSVKPPKIVD</sequence>
<dbReference type="EMBL" id="BKCJ010001467">
    <property type="protein sequence ID" value="GEU41668.1"/>
    <property type="molecule type" value="Genomic_DNA"/>
</dbReference>
<reference evidence="3" key="1">
    <citation type="journal article" date="2019" name="Sci. Rep.">
        <title>Draft genome of Tanacetum cinerariifolium, the natural source of mosquito coil.</title>
        <authorList>
            <person name="Yamashiro T."/>
            <person name="Shiraishi A."/>
            <person name="Satake H."/>
            <person name="Nakayama K."/>
        </authorList>
    </citation>
    <scope>NUCLEOTIDE SEQUENCE</scope>
</reference>
<dbReference type="InterPro" id="IPR013103">
    <property type="entry name" value="RVT_2"/>
</dbReference>
<dbReference type="Pfam" id="PF07727">
    <property type="entry name" value="RVT_2"/>
    <property type="match status" value="1"/>
</dbReference>
<keyword evidence="3" id="KW-0548">Nucleotidyltransferase</keyword>
<accession>A0A6L2JX37</accession>
<keyword evidence="1" id="KW-0175">Coiled coil</keyword>
<feature type="coiled-coil region" evidence="1">
    <location>
        <begin position="393"/>
        <end position="441"/>
    </location>
</feature>
<proteinExistence type="predicted"/>
<keyword evidence="3" id="KW-0695">RNA-directed DNA polymerase</keyword>
<protein>
    <submittedName>
        <fullName evidence="3">Reverse transcriptase</fullName>
    </submittedName>
</protein>
<evidence type="ECO:0000259" key="2">
    <source>
        <dbReference type="Pfam" id="PF07727"/>
    </source>
</evidence>
<keyword evidence="3" id="KW-0808">Transferase</keyword>
<dbReference type="GO" id="GO:0003964">
    <property type="term" value="F:RNA-directed DNA polymerase activity"/>
    <property type="evidence" value="ECO:0007669"/>
    <property type="project" value="UniProtKB-KW"/>
</dbReference>
<evidence type="ECO:0000256" key="1">
    <source>
        <dbReference type="SAM" id="Coils"/>
    </source>
</evidence>
<name>A0A6L2JX37_TANCI</name>